<feature type="transmembrane region" description="Helical" evidence="1">
    <location>
        <begin position="196"/>
        <end position="212"/>
    </location>
</feature>
<organism evidence="2 3">
    <name type="scientific">Acidicapsa dinghuensis</name>
    <dbReference type="NCBI Taxonomy" id="2218256"/>
    <lineage>
        <taxon>Bacteria</taxon>
        <taxon>Pseudomonadati</taxon>
        <taxon>Acidobacteriota</taxon>
        <taxon>Terriglobia</taxon>
        <taxon>Terriglobales</taxon>
        <taxon>Acidobacteriaceae</taxon>
        <taxon>Acidicapsa</taxon>
    </lineage>
</organism>
<name>A0ABW1EHN9_9BACT</name>
<proteinExistence type="predicted"/>
<sequence length="602" mass="67256">MTIPPSSDSSSISLAFIDGALTAIGVGLCFAFPTIGAGFFSRVERAFTPIIRNKRLAVLFCGVATIVLRLAILPLCPIPLPFCTDDFSFLLSADTFLHGRLANPTPAMWVHFETPHVDMLPTYGSMYFPGYGLLLAAGKVLFGNPWFGVLLSGALMCSAICWMLQAWLPARWAFLGGAISVIHLALFTYWVNTYHAAATPGVIGGALILGALPRLKKRCQLRHGILMAVGISLLILTRPYEGMLLCVPVAVSLGIWIVKGKNRPAPSILMRRAIIPLAIIAITLGWLGYYDKAAFGKATTLPYAINRATYAIAPYFIWQHPRPEPAYRHPDLRRFYHRGELDYYYDVKREFVTQTLLKAGFVCFFFSGFALAPPLLMIRRVFMDRRVRFLVIGLVLFACGMVIQVYTITHYVAAFTASFYAIGLQAMRHLRQWRPEKKPVGLLITRLCVSICLVLTVVRVLAVPLGIPEPAWPVIKWNPMWYGPGHFGTERAAIADELENQPGKQLAIVYRGSRRNVLDEWVYNGADIDSQKVIWARAMSPGDNSELIRYYKDRRVWLVNADDLPATVTPYSDQTLLNLLQHPKTYPMPGQGSIEAEEFNHD</sequence>
<feature type="transmembrane region" description="Helical" evidence="1">
    <location>
        <begin position="356"/>
        <end position="377"/>
    </location>
</feature>
<keyword evidence="3" id="KW-1185">Reference proteome</keyword>
<keyword evidence="1" id="KW-1133">Transmembrane helix</keyword>
<keyword evidence="1" id="KW-0472">Membrane</keyword>
<comment type="caution">
    <text evidence="2">The sequence shown here is derived from an EMBL/GenBank/DDBJ whole genome shotgun (WGS) entry which is preliminary data.</text>
</comment>
<keyword evidence="1" id="KW-0812">Transmembrane</keyword>
<accession>A0ABW1EHN9</accession>
<feature type="transmembrane region" description="Helical" evidence="1">
    <location>
        <begin position="242"/>
        <end position="258"/>
    </location>
</feature>
<evidence type="ECO:0008006" key="4">
    <source>
        <dbReference type="Google" id="ProtNLM"/>
    </source>
</evidence>
<feature type="transmembrane region" description="Helical" evidence="1">
    <location>
        <begin position="442"/>
        <end position="462"/>
    </location>
</feature>
<feature type="transmembrane region" description="Helical" evidence="1">
    <location>
        <begin position="12"/>
        <end position="35"/>
    </location>
</feature>
<evidence type="ECO:0000313" key="3">
    <source>
        <dbReference type="Proteomes" id="UP001596091"/>
    </source>
</evidence>
<protein>
    <recommendedName>
        <fullName evidence="4">Glycosyltransferase RgtA/B/C/D-like domain-containing protein</fullName>
    </recommendedName>
</protein>
<evidence type="ECO:0000256" key="1">
    <source>
        <dbReference type="SAM" id="Phobius"/>
    </source>
</evidence>
<dbReference type="Proteomes" id="UP001596091">
    <property type="component" value="Unassembled WGS sequence"/>
</dbReference>
<feature type="transmembrane region" description="Helical" evidence="1">
    <location>
        <begin position="270"/>
        <end position="289"/>
    </location>
</feature>
<feature type="transmembrane region" description="Helical" evidence="1">
    <location>
        <begin position="172"/>
        <end position="190"/>
    </location>
</feature>
<feature type="transmembrane region" description="Helical" evidence="1">
    <location>
        <begin position="56"/>
        <end position="80"/>
    </location>
</feature>
<dbReference type="RefSeq" id="WP_263342419.1">
    <property type="nucleotide sequence ID" value="NZ_JAGSYH010000012.1"/>
</dbReference>
<dbReference type="EMBL" id="JBHSPH010000006">
    <property type="protein sequence ID" value="MFC5863801.1"/>
    <property type="molecule type" value="Genomic_DNA"/>
</dbReference>
<reference evidence="3" key="1">
    <citation type="journal article" date="2019" name="Int. J. Syst. Evol. Microbiol.">
        <title>The Global Catalogue of Microorganisms (GCM) 10K type strain sequencing project: providing services to taxonomists for standard genome sequencing and annotation.</title>
        <authorList>
            <consortium name="The Broad Institute Genomics Platform"/>
            <consortium name="The Broad Institute Genome Sequencing Center for Infectious Disease"/>
            <person name="Wu L."/>
            <person name="Ma J."/>
        </authorList>
    </citation>
    <scope>NUCLEOTIDE SEQUENCE [LARGE SCALE GENOMIC DNA]</scope>
    <source>
        <strain evidence="3">JCM 4087</strain>
    </source>
</reference>
<feature type="transmembrane region" description="Helical" evidence="1">
    <location>
        <begin position="389"/>
        <end position="406"/>
    </location>
</feature>
<gene>
    <name evidence="2" type="ORF">ACFPT7_15945</name>
</gene>
<evidence type="ECO:0000313" key="2">
    <source>
        <dbReference type="EMBL" id="MFC5863801.1"/>
    </source>
</evidence>